<proteinExistence type="predicted"/>
<protein>
    <recommendedName>
        <fullName evidence="4">CCHC-type domain-containing protein</fullName>
    </recommendedName>
</protein>
<evidence type="ECO:0000313" key="2">
    <source>
        <dbReference type="EMBL" id="KAF9806893.1"/>
    </source>
</evidence>
<feature type="region of interest" description="Disordered" evidence="1">
    <location>
        <begin position="63"/>
        <end position="84"/>
    </location>
</feature>
<evidence type="ECO:0000256" key="1">
    <source>
        <dbReference type="SAM" id="MobiDB-lite"/>
    </source>
</evidence>
<reference evidence="2" key="1">
    <citation type="submission" date="2020-11" db="EMBL/GenBank/DDBJ databases">
        <authorList>
            <person name="Koelle M."/>
            <person name="Horta M.A.C."/>
            <person name="Nowrousian M."/>
            <person name="Ohm R.A."/>
            <person name="Benz P."/>
            <person name="Pilgard A."/>
        </authorList>
    </citation>
    <scope>NUCLEOTIDE SEQUENCE</scope>
    <source>
        <strain evidence="2">FPRL280</strain>
    </source>
</reference>
<accession>A0A8H7NWB4</accession>
<name>A0A8H7NWB4_9APHY</name>
<evidence type="ECO:0008006" key="4">
    <source>
        <dbReference type="Google" id="ProtNLM"/>
    </source>
</evidence>
<dbReference type="EMBL" id="JADOXO010000306">
    <property type="protein sequence ID" value="KAF9806893.1"/>
    <property type="molecule type" value="Genomic_DNA"/>
</dbReference>
<evidence type="ECO:0000313" key="3">
    <source>
        <dbReference type="Proteomes" id="UP000639403"/>
    </source>
</evidence>
<dbReference type="Proteomes" id="UP000639403">
    <property type="component" value="Unassembled WGS sequence"/>
</dbReference>
<organism evidence="2 3">
    <name type="scientific">Rhodonia placenta</name>
    <dbReference type="NCBI Taxonomy" id="104341"/>
    <lineage>
        <taxon>Eukaryota</taxon>
        <taxon>Fungi</taxon>
        <taxon>Dikarya</taxon>
        <taxon>Basidiomycota</taxon>
        <taxon>Agaricomycotina</taxon>
        <taxon>Agaricomycetes</taxon>
        <taxon>Polyporales</taxon>
        <taxon>Adustoporiaceae</taxon>
        <taxon>Rhodonia</taxon>
    </lineage>
</organism>
<gene>
    <name evidence="2" type="ORF">IEO21_08491</name>
</gene>
<dbReference type="AlphaFoldDB" id="A0A8H7NWB4"/>
<comment type="caution">
    <text evidence="2">The sequence shown here is derived from an EMBL/GenBank/DDBJ whole genome shotgun (WGS) entry which is preliminary data.</text>
</comment>
<reference evidence="2" key="2">
    <citation type="journal article" name="Front. Microbiol.">
        <title>Degradative Capacity of Two Strains of Rhodonia placenta: From Phenotype to Genotype.</title>
        <authorList>
            <person name="Kolle M."/>
            <person name="Horta M.A.C."/>
            <person name="Nowrousian M."/>
            <person name="Ohm R.A."/>
            <person name="Benz J.P."/>
            <person name="Pilgard A."/>
        </authorList>
    </citation>
    <scope>NUCLEOTIDE SEQUENCE</scope>
    <source>
        <strain evidence="2">FPRL280</strain>
    </source>
</reference>
<sequence>MRKKRTAAEFSALFKGPVDRSGYGDLELRDKYLSSIPSCVYRKIELETFTMCRARRPELNSFFSAQGRGRSGARGGAPRSQGASASINAAVRKGDFPGKCFGCGKRGYQRFQCPNCKDKPYTKRANAWAMVASGSTQAATSAPVASPSASTSAASVNTELADLMAQVESMHEELEHYWVLKEESF</sequence>